<evidence type="ECO:0000313" key="2">
    <source>
        <dbReference type="EMBL" id="MBW6439113.1"/>
    </source>
</evidence>
<protein>
    <submittedName>
        <fullName evidence="2">STAS domain-containing protein</fullName>
    </submittedName>
</protein>
<evidence type="ECO:0000313" key="3">
    <source>
        <dbReference type="Proteomes" id="UP001519863"/>
    </source>
</evidence>
<dbReference type="PANTHER" id="PTHR33495:SF2">
    <property type="entry name" value="ANTI-SIGMA FACTOR ANTAGONIST TM_1081-RELATED"/>
    <property type="match status" value="1"/>
</dbReference>
<proteinExistence type="predicted"/>
<evidence type="ECO:0000259" key="1">
    <source>
        <dbReference type="PROSITE" id="PS50801"/>
    </source>
</evidence>
<reference evidence="2 3" key="1">
    <citation type="journal article" date="2013" name="Antonie Van Leeuwenhoek">
        <title>Actinoplanes hulinensis sp. nov., a novel actinomycete isolated from soybean root (Glycine max (L.) Merr).</title>
        <authorList>
            <person name="Shen Y."/>
            <person name="Liu C."/>
            <person name="Wang X."/>
            <person name="Zhao J."/>
            <person name="Jia F."/>
            <person name="Zhang Y."/>
            <person name="Wang L."/>
            <person name="Yang D."/>
            <person name="Xiang W."/>
        </authorList>
    </citation>
    <scope>NUCLEOTIDE SEQUENCE [LARGE SCALE GENOMIC DNA]</scope>
    <source>
        <strain evidence="2 3">NEAU-M9</strain>
    </source>
</reference>
<dbReference type="PANTHER" id="PTHR33495">
    <property type="entry name" value="ANTI-SIGMA FACTOR ANTAGONIST TM_1081-RELATED-RELATED"/>
    <property type="match status" value="1"/>
</dbReference>
<dbReference type="InterPro" id="IPR036513">
    <property type="entry name" value="STAS_dom_sf"/>
</dbReference>
<sequence>MTVTVAPAPDLEVTALTSPSGIRLHGEVDMATLPILELALELLTDAPGDVIVDLHRLTFIDVSGSRALARAAIRLHTSGRTMRLAGVSPHVRRVLGVLGWAELFEY</sequence>
<gene>
    <name evidence="2" type="ORF">KZ829_35840</name>
</gene>
<name>A0ABS7BDR8_9ACTN</name>
<dbReference type="InterPro" id="IPR058548">
    <property type="entry name" value="MlaB-like_STAS"/>
</dbReference>
<organism evidence="2 3">
    <name type="scientific">Actinoplanes hulinensis</name>
    <dbReference type="NCBI Taxonomy" id="1144547"/>
    <lineage>
        <taxon>Bacteria</taxon>
        <taxon>Bacillati</taxon>
        <taxon>Actinomycetota</taxon>
        <taxon>Actinomycetes</taxon>
        <taxon>Micromonosporales</taxon>
        <taxon>Micromonosporaceae</taxon>
        <taxon>Actinoplanes</taxon>
    </lineage>
</organism>
<dbReference type="RefSeq" id="WP_220148274.1">
    <property type="nucleotide sequence ID" value="NZ_JAHXZI010000024.1"/>
</dbReference>
<keyword evidence="3" id="KW-1185">Reference proteome</keyword>
<dbReference type="Gene3D" id="3.30.750.24">
    <property type="entry name" value="STAS domain"/>
    <property type="match status" value="1"/>
</dbReference>
<dbReference type="EMBL" id="JAHXZI010000024">
    <property type="protein sequence ID" value="MBW6439113.1"/>
    <property type="molecule type" value="Genomic_DNA"/>
</dbReference>
<comment type="caution">
    <text evidence="2">The sequence shown here is derived from an EMBL/GenBank/DDBJ whole genome shotgun (WGS) entry which is preliminary data.</text>
</comment>
<dbReference type="InterPro" id="IPR002645">
    <property type="entry name" value="STAS_dom"/>
</dbReference>
<dbReference type="Proteomes" id="UP001519863">
    <property type="component" value="Unassembled WGS sequence"/>
</dbReference>
<dbReference type="PROSITE" id="PS50801">
    <property type="entry name" value="STAS"/>
    <property type="match status" value="1"/>
</dbReference>
<accession>A0ABS7BDR8</accession>
<dbReference type="SUPFAM" id="SSF52091">
    <property type="entry name" value="SpoIIaa-like"/>
    <property type="match status" value="1"/>
</dbReference>
<dbReference type="CDD" id="cd07043">
    <property type="entry name" value="STAS_anti-anti-sigma_factors"/>
    <property type="match status" value="1"/>
</dbReference>
<dbReference type="Pfam" id="PF13466">
    <property type="entry name" value="STAS_2"/>
    <property type="match status" value="1"/>
</dbReference>
<feature type="domain" description="STAS" evidence="1">
    <location>
        <begin position="22"/>
        <end position="106"/>
    </location>
</feature>